<evidence type="ECO:0000259" key="3">
    <source>
        <dbReference type="Pfam" id="PF14361"/>
    </source>
</evidence>
<dbReference type="InterPro" id="IPR042070">
    <property type="entry name" value="PucR_C-HTH_sf"/>
</dbReference>
<evidence type="ECO:0000313" key="6">
    <source>
        <dbReference type="Proteomes" id="UP001601992"/>
    </source>
</evidence>
<accession>A0ABW6SDI6</accession>
<comment type="similarity">
    <text evidence="1">Belongs to the CdaR family.</text>
</comment>
<keyword evidence="6" id="KW-1185">Reference proteome</keyword>
<evidence type="ECO:0000256" key="1">
    <source>
        <dbReference type="ARBA" id="ARBA00006754"/>
    </source>
</evidence>
<dbReference type="Pfam" id="PF17853">
    <property type="entry name" value="GGDEF_2"/>
    <property type="match status" value="1"/>
</dbReference>
<comment type="caution">
    <text evidence="5">The sequence shown here is derived from an EMBL/GenBank/DDBJ whole genome shotgun (WGS) entry which is preliminary data.</text>
</comment>
<dbReference type="InterPro" id="IPR025751">
    <property type="entry name" value="RsbRD_N_dom"/>
</dbReference>
<dbReference type="Proteomes" id="UP001601992">
    <property type="component" value="Unassembled WGS sequence"/>
</dbReference>
<feature type="domain" description="RsbT co-antagonist protein RsbRD N-terminal" evidence="3">
    <location>
        <begin position="28"/>
        <end position="172"/>
    </location>
</feature>
<reference evidence="5 6" key="1">
    <citation type="submission" date="2024-10" db="EMBL/GenBank/DDBJ databases">
        <title>The Natural Products Discovery Center: Release of the First 8490 Sequenced Strains for Exploring Actinobacteria Biosynthetic Diversity.</title>
        <authorList>
            <person name="Kalkreuter E."/>
            <person name="Kautsar S.A."/>
            <person name="Yang D."/>
            <person name="Bader C.D."/>
            <person name="Teijaro C.N."/>
            <person name="Fluegel L."/>
            <person name="Davis C.M."/>
            <person name="Simpson J.R."/>
            <person name="Lauterbach L."/>
            <person name="Steele A.D."/>
            <person name="Gui C."/>
            <person name="Meng S."/>
            <person name="Li G."/>
            <person name="Viehrig K."/>
            <person name="Ye F."/>
            <person name="Su P."/>
            <person name="Kiefer A.F."/>
            <person name="Nichols A."/>
            <person name="Cepeda A.J."/>
            <person name="Yan W."/>
            <person name="Fan B."/>
            <person name="Jiang Y."/>
            <person name="Adhikari A."/>
            <person name="Zheng C.-J."/>
            <person name="Schuster L."/>
            <person name="Cowan T.M."/>
            <person name="Smanski M.J."/>
            <person name="Chevrette M.G."/>
            <person name="De Carvalho L.P.S."/>
            <person name="Shen B."/>
        </authorList>
    </citation>
    <scope>NUCLEOTIDE SEQUENCE [LARGE SCALE GENOMIC DNA]</scope>
    <source>
        <strain evidence="5 6">NPDC002593</strain>
    </source>
</reference>
<evidence type="ECO:0000259" key="4">
    <source>
        <dbReference type="Pfam" id="PF17853"/>
    </source>
</evidence>
<dbReference type="Pfam" id="PF13556">
    <property type="entry name" value="HTH_30"/>
    <property type="match status" value="1"/>
</dbReference>
<dbReference type="InterPro" id="IPR051448">
    <property type="entry name" value="CdaR-like_regulators"/>
</dbReference>
<feature type="domain" description="PucR C-terminal helix-turn-helix" evidence="2">
    <location>
        <begin position="355"/>
        <end position="411"/>
    </location>
</feature>
<dbReference type="InterPro" id="IPR041522">
    <property type="entry name" value="CdaR_GGDEF"/>
</dbReference>
<dbReference type="PANTHER" id="PTHR33744">
    <property type="entry name" value="CARBOHYDRATE DIACID REGULATOR"/>
    <property type="match status" value="1"/>
</dbReference>
<evidence type="ECO:0000313" key="5">
    <source>
        <dbReference type="EMBL" id="MFF3573623.1"/>
    </source>
</evidence>
<feature type="domain" description="CdaR GGDEF-like" evidence="4">
    <location>
        <begin position="187"/>
        <end position="301"/>
    </location>
</feature>
<dbReference type="RefSeq" id="WP_306305381.1">
    <property type="nucleotide sequence ID" value="NZ_JBIAQY010000020.1"/>
</dbReference>
<evidence type="ECO:0000259" key="2">
    <source>
        <dbReference type="Pfam" id="PF13556"/>
    </source>
</evidence>
<dbReference type="Gene3D" id="1.10.10.2840">
    <property type="entry name" value="PucR C-terminal helix-turn-helix domain"/>
    <property type="match status" value="1"/>
</dbReference>
<protein>
    <submittedName>
        <fullName evidence="5">PucR family transcriptional regulator</fullName>
    </submittedName>
</protein>
<dbReference type="EMBL" id="JBIAQY010000020">
    <property type="protein sequence ID" value="MFF3573623.1"/>
    <property type="molecule type" value="Genomic_DNA"/>
</dbReference>
<dbReference type="PANTHER" id="PTHR33744:SF1">
    <property type="entry name" value="DNA-BINDING TRANSCRIPTIONAL ACTIVATOR ADER"/>
    <property type="match status" value="1"/>
</dbReference>
<dbReference type="Pfam" id="PF14361">
    <property type="entry name" value="RsbRD_N"/>
    <property type="match status" value="1"/>
</dbReference>
<sequence length="425" mass="46856">MTIARRGIDAAVGSYVETIAARMNARVTQVSAAIRAALEDDIVDLRGDPRTVDLLGASVEANVDTLLHALRHDIPVEHIQAPGAAVEYARRLAQQGIPANALVRAYRLGQRRMTEMVFAELHAVDIPADERISAIERITAILFEYIDRITEQVVVIYDDERERWLENRNSLRALRVRELLTTRKTVDVDAASTTIRYPLRWHHVALVLWYPDSGDDGLPRLQQFVRKLGQELALEANPLFVATDPAGAWAWLPYRADPHEPVARIRSRIAAEAGAPGVAIGPARPGLDGFRTSHRHAARAQGVALARGSPNPVLAASDLGLATAALLGSDLAETRDWVSEVLGNLSCDTENDERLRNTLRVFLCAGSSFKAAATELDLHFNSVKYRVARAIERRGRPITADRLDVELALLACHWYGPAVLRPHHG</sequence>
<dbReference type="InterPro" id="IPR025736">
    <property type="entry name" value="PucR_C-HTH_dom"/>
</dbReference>
<proteinExistence type="inferred from homology"/>
<name>A0ABW6SDI6_9NOCA</name>
<organism evidence="5 6">
    <name type="scientific">Nocardia jiangxiensis</name>
    <dbReference type="NCBI Taxonomy" id="282685"/>
    <lineage>
        <taxon>Bacteria</taxon>
        <taxon>Bacillati</taxon>
        <taxon>Actinomycetota</taxon>
        <taxon>Actinomycetes</taxon>
        <taxon>Mycobacteriales</taxon>
        <taxon>Nocardiaceae</taxon>
        <taxon>Nocardia</taxon>
    </lineage>
</organism>
<gene>
    <name evidence="5" type="ORF">ACFYXQ_38285</name>
</gene>